<evidence type="ECO:0000313" key="8">
    <source>
        <dbReference type="Proteomes" id="UP000221653"/>
    </source>
</evidence>
<feature type="chain" id="PRO_5039669191" evidence="6">
    <location>
        <begin position="20"/>
        <end position="189"/>
    </location>
</feature>
<proteinExistence type="predicted"/>
<dbReference type="InterPro" id="IPR025971">
    <property type="entry name" value="LppP/LprE"/>
</dbReference>
<evidence type="ECO:0000313" key="7">
    <source>
        <dbReference type="EMBL" id="PFG27618.1"/>
    </source>
</evidence>
<gene>
    <name evidence="7" type="ORF">ATK06_0690</name>
</gene>
<dbReference type="Pfam" id="PF14041">
    <property type="entry name" value="Lipoprotein_21"/>
    <property type="match status" value="1"/>
</dbReference>
<keyword evidence="8" id="KW-1185">Reference proteome</keyword>
<evidence type="ECO:0000256" key="4">
    <source>
        <dbReference type="ARBA" id="ARBA00023139"/>
    </source>
</evidence>
<keyword evidence="1" id="KW-1003">Cell membrane</keyword>
<dbReference type="OrthoDB" id="3254867at2"/>
<feature type="signal peptide" evidence="6">
    <location>
        <begin position="1"/>
        <end position="19"/>
    </location>
</feature>
<reference evidence="7 8" key="1">
    <citation type="submission" date="2017-10" db="EMBL/GenBank/DDBJ databases">
        <title>Sequencing the genomes of 1000 actinobacteria strains.</title>
        <authorList>
            <person name="Klenk H.-P."/>
        </authorList>
    </citation>
    <scope>NUCLEOTIDE SEQUENCE [LARGE SCALE GENOMIC DNA]</scope>
    <source>
        <strain evidence="7 8">DSM 20688</strain>
    </source>
</reference>
<sequence length="189" mass="19927">MEIRPVLACAALTASLVVAGCSAEPTPASYITESTSSTPEVSTVTVTATTTAPAPVASCGYPDGDTAVRANLHQLQPVRSDWDPDHADTSGYDACADLSWAVISIEQGSSSSPFQIMLFHQGEYLGTGTLDAYAFMPTVTRTSDNSIAVTYHYPLPGESNAMRSGETHATFTWSDAENRVIMEGDVPAT</sequence>
<dbReference type="RefSeq" id="WP_083985868.1">
    <property type="nucleotide sequence ID" value="NZ_LDYE01000001.1"/>
</dbReference>
<protein>
    <submittedName>
        <fullName evidence="7">LppP/LprE lipoprotein</fullName>
    </submittedName>
</protein>
<keyword evidence="4" id="KW-0564">Palmitate</keyword>
<keyword evidence="2 6" id="KW-0732">Signal</keyword>
<accession>A0A2A9DLP4</accession>
<name>A0A2A9DLP4_9CORY</name>
<keyword evidence="5 7" id="KW-0449">Lipoprotein</keyword>
<dbReference type="PROSITE" id="PS51257">
    <property type="entry name" value="PROKAR_LIPOPROTEIN"/>
    <property type="match status" value="1"/>
</dbReference>
<comment type="caution">
    <text evidence="7">The sequence shown here is derived from an EMBL/GenBank/DDBJ whole genome shotgun (WGS) entry which is preliminary data.</text>
</comment>
<dbReference type="STRING" id="1724.GCA_001044175_00035"/>
<dbReference type="AlphaFoldDB" id="A0A2A9DLP4"/>
<evidence type="ECO:0000256" key="2">
    <source>
        <dbReference type="ARBA" id="ARBA00022729"/>
    </source>
</evidence>
<evidence type="ECO:0000256" key="1">
    <source>
        <dbReference type="ARBA" id="ARBA00022475"/>
    </source>
</evidence>
<keyword evidence="3" id="KW-0472">Membrane</keyword>
<organism evidence="7 8">
    <name type="scientific">Corynebacterium renale</name>
    <dbReference type="NCBI Taxonomy" id="1724"/>
    <lineage>
        <taxon>Bacteria</taxon>
        <taxon>Bacillati</taxon>
        <taxon>Actinomycetota</taxon>
        <taxon>Actinomycetes</taxon>
        <taxon>Mycobacteriales</taxon>
        <taxon>Corynebacteriaceae</taxon>
        <taxon>Corynebacterium</taxon>
    </lineage>
</organism>
<dbReference type="Proteomes" id="UP000221653">
    <property type="component" value="Unassembled WGS sequence"/>
</dbReference>
<dbReference type="EMBL" id="PDJF01000001">
    <property type="protein sequence ID" value="PFG27618.1"/>
    <property type="molecule type" value="Genomic_DNA"/>
</dbReference>
<evidence type="ECO:0000256" key="5">
    <source>
        <dbReference type="ARBA" id="ARBA00023288"/>
    </source>
</evidence>
<evidence type="ECO:0000256" key="6">
    <source>
        <dbReference type="SAM" id="SignalP"/>
    </source>
</evidence>
<evidence type="ECO:0000256" key="3">
    <source>
        <dbReference type="ARBA" id="ARBA00023136"/>
    </source>
</evidence>